<name>A0A3G6MZW5_9FLAO</name>
<reference evidence="1 2" key="1">
    <citation type="submission" date="2018-11" db="EMBL/GenBank/DDBJ databases">
        <title>Proposal to divide the Flavobacteriaceae and reorganize its genera based on Amino Acid Identity values calculated from whole genome sequences.</title>
        <authorList>
            <person name="Nicholson A.C."/>
            <person name="Gulvik C.A."/>
            <person name="Whitney A.M."/>
            <person name="Humrighouse B.W."/>
            <person name="Bell M."/>
            <person name="Holmes B."/>
            <person name="Steigerwalt A."/>
            <person name="Villarma A."/>
            <person name="Sheth M."/>
            <person name="Batra D."/>
            <person name="Pryor J."/>
            <person name="Bernardet J.-F."/>
            <person name="Hugo C."/>
            <person name="Kampfer P."/>
            <person name="Newman J."/>
            <person name="Mcquiston J.R."/>
        </authorList>
    </citation>
    <scope>NUCLEOTIDE SEQUENCE [LARGE SCALE GENOMIC DNA]</scope>
    <source>
        <strain evidence="1 2">G0211</strain>
    </source>
</reference>
<evidence type="ECO:0000313" key="1">
    <source>
        <dbReference type="EMBL" id="AZA60787.1"/>
    </source>
</evidence>
<dbReference type="EMBL" id="CP033928">
    <property type="protein sequence ID" value="AZA60787.1"/>
    <property type="molecule type" value="Genomic_DNA"/>
</dbReference>
<dbReference type="RefSeq" id="WP_123885723.1">
    <property type="nucleotide sequence ID" value="NZ_CP033928.1"/>
</dbReference>
<gene>
    <name evidence="1" type="ORF">EG340_06915</name>
</gene>
<protein>
    <submittedName>
        <fullName evidence="1">Uncharacterized protein</fullName>
    </submittedName>
</protein>
<dbReference type="Proteomes" id="UP000269076">
    <property type="component" value="Chromosome"/>
</dbReference>
<proteinExistence type="predicted"/>
<evidence type="ECO:0000313" key="2">
    <source>
        <dbReference type="Proteomes" id="UP000269076"/>
    </source>
</evidence>
<organism evidence="1 2">
    <name type="scientific">Chryseobacterium indoltheticum</name>
    <dbReference type="NCBI Taxonomy" id="254"/>
    <lineage>
        <taxon>Bacteria</taxon>
        <taxon>Pseudomonadati</taxon>
        <taxon>Bacteroidota</taxon>
        <taxon>Flavobacteriia</taxon>
        <taxon>Flavobacteriales</taxon>
        <taxon>Weeksellaceae</taxon>
        <taxon>Chryseobacterium group</taxon>
        <taxon>Chryseobacterium</taxon>
    </lineage>
</organism>
<sequence>MFVPCDENGNILEDPNWETFKGYTDRFYVLDKQFKTVKEKVLFKGFSIRTESKKTFVGIEGYEIEISMLPKIKMKIEDLANDWNHIELTEAAIKQIGI</sequence>
<dbReference type="AlphaFoldDB" id="A0A3G6MZW5"/>
<accession>A0A3G6MZW5</accession>